<protein>
    <recommendedName>
        <fullName evidence="3">ComEA protein</fullName>
    </recommendedName>
</protein>
<organism evidence="1 2">
    <name type="scientific">Kingella bonacorsii</name>
    <dbReference type="NCBI Taxonomy" id="2796361"/>
    <lineage>
        <taxon>Bacteria</taxon>
        <taxon>Pseudomonadati</taxon>
        <taxon>Pseudomonadota</taxon>
        <taxon>Betaproteobacteria</taxon>
        <taxon>Neisseriales</taxon>
        <taxon>Neisseriaceae</taxon>
        <taxon>Kingella</taxon>
    </lineage>
</organism>
<gene>
    <name evidence="1" type="ORF">JDW22_06940</name>
</gene>
<dbReference type="RefSeq" id="WP_003795876.1">
    <property type="nucleotide sequence ID" value="NZ_JAEHNZ010000002.1"/>
</dbReference>
<evidence type="ECO:0000313" key="2">
    <source>
        <dbReference type="Proteomes" id="UP000614058"/>
    </source>
</evidence>
<dbReference type="EMBL" id="JAEHNZ010000002">
    <property type="protein sequence ID" value="MBK0396320.1"/>
    <property type="molecule type" value="Genomic_DNA"/>
</dbReference>
<dbReference type="Proteomes" id="UP000614058">
    <property type="component" value="Unassembled WGS sequence"/>
</dbReference>
<keyword evidence="2" id="KW-1185">Reference proteome</keyword>
<name>A0ABS1BSP9_9NEIS</name>
<reference evidence="1 2" key="1">
    <citation type="journal article" date="2021" name="Pathogens">
        <title>Isolation and Characterization of Kingella bonacorsii sp. nov., A Novel Kingella Species Detected in a Stable Periodontitis Subject.</title>
        <authorList>
            <person name="Antezack A."/>
            <person name="Boxberger M."/>
            <person name="Rolland C."/>
            <person name="Monnet-Corti V."/>
            <person name="La Scola B."/>
        </authorList>
    </citation>
    <scope>NUCLEOTIDE SEQUENCE [LARGE SCALE GENOMIC DNA]</scope>
    <source>
        <strain evidence="1 2">Marseille-Q4569</strain>
    </source>
</reference>
<evidence type="ECO:0008006" key="3">
    <source>
        <dbReference type="Google" id="ProtNLM"/>
    </source>
</evidence>
<comment type="caution">
    <text evidence="1">The sequence shown here is derived from an EMBL/GenBank/DDBJ whole genome shotgun (WGS) entry which is preliminary data.</text>
</comment>
<accession>A0ABS1BSP9</accession>
<dbReference type="GeneID" id="84907682"/>
<sequence>MWKFLWLVLVIAAWLAWLRNNSMSSARFLYESVKSNPKTHEWLRQNVSGNRINDLVAIRQRFGLSLRYAKELLDEFQARR</sequence>
<proteinExistence type="predicted"/>
<evidence type="ECO:0000313" key="1">
    <source>
        <dbReference type="EMBL" id="MBK0396320.1"/>
    </source>
</evidence>